<proteinExistence type="predicted"/>
<name>A0A4U5MLM6_STECR</name>
<organism evidence="1 2">
    <name type="scientific">Steinernema carpocapsae</name>
    <name type="common">Entomopathogenic nematode</name>
    <dbReference type="NCBI Taxonomy" id="34508"/>
    <lineage>
        <taxon>Eukaryota</taxon>
        <taxon>Metazoa</taxon>
        <taxon>Ecdysozoa</taxon>
        <taxon>Nematoda</taxon>
        <taxon>Chromadorea</taxon>
        <taxon>Rhabditida</taxon>
        <taxon>Tylenchina</taxon>
        <taxon>Panagrolaimomorpha</taxon>
        <taxon>Strongyloidoidea</taxon>
        <taxon>Steinernematidae</taxon>
        <taxon>Steinernema</taxon>
    </lineage>
</organism>
<sequence>MAEASCSFHCSHRRFDAPFAINRNHAVFISNSSKSLIATNLNSGICSQLQLKDDRKRSFQPFPWFSMKQLYNLEDRLILVFVKCERCVLATSPATSWEAFWVEITLNFLANTFRFIGIPVSTNMTT</sequence>
<evidence type="ECO:0000313" key="1">
    <source>
        <dbReference type="EMBL" id="TKR70357.1"/>
    </source>
</evidence>
<comment type="caution">
    <text evidence="1">The sequence shown here is derived from an EMBL/GenBank/DDBJ whole genome shotgun (WGS) entry which is preliminary data.</text>
</comment>
<protein>
    <submittedName>
        <fullName evidence="1">Uncharacterized protein</fullName>
    </submittedName>
</protein>
<gene>
    <name evidence="1" type="ORF">L596_022394</name>
</gene>
<reference evidence="1 2" key="2">
    <citation type="journal article" date="2019" name="G3 (Bethesda)">
        <title>Hybrid Assembly of the Genome of the Entomopathogenic Nematode Steinernema carpocapsae Identifies the X-Chromosome.</title>
        <authorList>
            <person name="Serra L."/>
            <person name="Macchietto M."/>
            <person name="Macias-Munoz A."/>
            <person name="McGill C.J."/>
            <person name="Rodriguez I.M."/>
            <person name="Rodriguez B."/>
            <person name="Murad R."/>
            <person name="Mortazavi A."/>
        </authorList>
    </citation>
    <scope>NUCLEOTIDE SEQUENCE [LARGE SCALE GENOMIC DNA]</scope>
    <source>
        <strain evidence="1 2">ALL</strain>
    </source>
</reference>
<evidence type="ECO:0000313" key="2">
    <source>
        <dbReference type="Proteomes" id="UP000298663"/>
    </source>
</evidence>
<dbReference type="AlphaFoldDB" id="A0A4U5MLM6"/>
<keyword evidence="2" id="KW-1185">Reference proteome</keyword>
<accession>A0A4U5MLM6</accession>
<dbReference type="Proteomes" id="UP000298663">
    <property type="component" value="Unassembled WGS sequence"/>
</dbReference>
<dbReference type="EMBL" id="AZBU02000007">
    <property type="protein sequence ID" value="TKR70357.1"/>
    <property type="molecule type" value="Genomic_DNA"/>
</dbReference>
<reference evidence="1 2" key="1">
    <citation type="journal article" date="2015" name="Genome Biol.">
        <title>Comparative genomics of Steinernema reveals deeply conserved gene regulatory networks.</title>
        <authorList>
            <person name="Dillman A.R."/>
            <person name="Macchietto M."/>
            <person name="Porter C.F."/>
            <person name="Rogers A."/>
            <person name="Williams B."/>
            <person name="Antoshechkin I."/>
            <person name="Lee M.M."/>
            <person name="Goodwin Z."/>
            <person name="Lu X."/>
            <person name="Lewis E.E."/>
            <person name="Goodrich-Blair H."/>
            <person name="Stock S.P."/>
            <person name="Adams B.J."/>
            <person name="Sternberg P.W."/>
            <person name="Mortazavi A."/>
        </authorList>
    </citation>
    <scope>NUCLEOTIDE SEQUENCE [LARGE SCALE GENOMIC DNA]</scope>
    <source>
        <strain evidence="1 2">ALL</strain>
    </source>
</reference>